<dbReference type="Pfam" id="PF00440">
    <property type="entry name" value="TetR_N"/>
    <property type="match status" value="1"/>
</dbReference>
<dbReference type="RefSeq" id="WP_130109646.1">
    <property type="nucleotide sequence ID" value="NZ_CP035806.1"/>
</dbReference>
<dbReference type="GO" id="GO:0000976">
    <property type="term" value="F:transcription cis-regulatory region binding"/>
    <property type="evidence" value="ECO:0007669"/>
    <property type="project" value="TreeGrafter"/>
</dbReference>
<sequence length="251" mass="27221">MTDSSTPASQGAESSGTRRRRDPEGRRRAILAAAAELIVEHGAAALTHRAVAARANVPLGSTTQYFGSIDELRETALQRLSDEIDDELALMEPHLAEFVTSPDRAVDQLLEYLRDTRVLHADIALMTTGVTDPRLRPLALRWTDRLTDMLTRHIGHERAAAIAVYLDGVTMHAGLHEQPLAHHEITRVLRALAVMPLGQRPGADPAQDPDPAAAQDPDPAAAQDPDPGPDHPAPAPRPEPPRTTDHAQDRS</sequence>
<accession>A0A4P6KEG3</accession>
<feature type="compositionally biased region" description="Low complexity" evidence="3">
    <location>
        <begin position="199"/>
        <end position="225"/>
    </location>
</feature>
<dbReference type="OrthoDB" id="6929199at2"/>
<evidence type="ECO:0000313" key="6">
    <source>
        <dbReference type="Proteomes" id="UP000289260"/>
    </source>
</evidence>
<dbReference type="PROSITE" id="PS50977">
    <property type="entry name" value="HTH_TETR_2"/>
    <property type="match status" value="1"/>
</dbReference>
<name>A0A4P6KEG3_9MICO</name>
<feature type="compositionally biased region" description="Basic and acidic residues" evidence="3">
    <location>
        <begin position="239"/>
        <end position="251"/>
    </location>
</feature>
<dbReference type="SUPFAM" id="SSF46689">
    <property type="entry name" value="Homeodomain-like"/>
    <property type="match status" value="1"/>
</dbReference>
<dbReference type="GO" id="GO:0003700">
    <property type="term" value="F:DNA-binding transcription factor activity"/>
    <property type="evidence" value="ECO:0007669"/>
    <property type="project" value="TreeGrafter"/>
</dbReference>
<dbReference type="AlphaFoldDB" id="A0A4P6KEG3"/>
<dbReference type="InterPro" id="IPR001647">
    <property type="entry name" value="HTH_TetR"/>
</dbReference>
<feature type="region of interest" description="Disordered" evidence="3">
    <location>
        <begin position="1"/>
        <end position="25"/>
    </location>
</feature>
<reference evidence="5 6" key="1">
    <citation type="submission" date="2019-02" db="EMBL/GenBank/DDBJ databases">
        <authorList>
            <person name="Sun L."/>
            <person name="Pan D."/>
            <person name="Wu X."/>
        </authorList>
    </citation>
    <scope>NUCLEOTIDE SEQUENCE [LARGE SCALE GENOMIC DNA]</scope>
    <source>
        <strain evidence="5 6">JW-1</strain>
    </source>
</reference>
<feature type="region of interest" description="Disordered" evidence="3">
    <location>
        <begin position="198"/>
        <end position="251"/>
    </location>
</feature>
<feature type="domain" description="HTH tetR-type" evidence="4">
    <location>
        <begin position="24"/>
        <end position="84"/>
    </location>
</feature>
<protein>
    <submittedName>
        <fullName evidence="5">TetR family transcriptional regulator</fullName>
    </submittedName>
</protein>
<evidence type="ECO:0000256" key="1">
    <source>
        <dbReference type="ARBA" id="ARBA00023125"/>
    </source>
</evidence>
<gene>
    <name evidence="5" type="ORF">EVS81_06360</name>
</gene>
<proteinExistence type="predicted"/>
<dbReference type="EMBL" id="CP035806">
    <property type="protein sequence ID" value="QBE48510.1"/>
    <property type="molecule type" value="Genomic_DNA"/>
</dbReference>
<dbReference type="InterPro" id="IPR050109">
    <property type="entry name" value="HTH-type_TetR-like_transc_reg"/>
</dbReference>
<dbReference type="Gene3D" id="1.10.357.10">
    <property type="entry name" value="Tetracycline Repressor, domain 2"/>
    <property type="match status" value="1"/>
</dbReference>
<dbReference type="PANTHER" id="PTHR30055:SF231">
    <property type="entry name" value="TRANSCRIPTIONAL REGULATORY PROTEIN (PROBABLY DEOR-FAMILY)-RELATED"/>
    <property type="match status" value="1"/>
</dbReference>
<dbReference type="PANTHER" id="PTHR30055">
    <property type="entry name" value="HTH-TYPE TRANSCRIPTIONAL REGULATOR RUTR"/>
    <property type="match status" value="1"/>
</dbReference>
<dbReference type="InterPro" id="IPR009057">
    <property type="entry name" value="Homeodomain-like_sf"/>
</dbReference>
<feature type="compositionally biased region" description="Polar residues" evidence="3">
    <location>
        <begin position="1"/>
        <end position="15"/>
    </location>
</feature>
<evidence type="ECO:0000256" key="3">
    <source>
        <dbReference type="SAM" id="MobiDB-lite"/>
    </source>
</evidence>
<feature type="DNA-binding region" description="H-T-H motif" evidence="2">
    <location>
        <begin position="47"/>
        <end position="66"/>
    </location>
</feature>
<keyword evidence="1 2" id="KW-0238">DNA-binding</keyword>
<evidence type="ECO:0000256" key="2">
    <source>
        <dbReference type="PROSITE-ProRule" id="PRU00335"/>
    </source>
</evidence>
<dbReference type="Proteomes" id="UP000289260">
    <property type="component" value="Chromosome"/>
</dbReference>
<keyword evidence="6" id="KW-1185">Reference proteome</keyword>
<organism evidence="5 6">
    <name type="scientific">Leucobacter triazinivorans</name>
    <dbReference type="NCBI Taxonomy" id="1784719"/>
    <lineage>
        <taxon>Bacteria</taxon>
        <taxon>Bacillati</taxon>
        <taxon>Actinomycetota</taxon>
        <taxon>Actinomycetes</taxon>
        <taxon>Micrococcales</taxon>
        <taxon>Microbacteriaceae</taxon>
        <taxon>Leucobacter</taxon>
    </lineage>
</organism>
<evidence type="ECO:0000259" key="4">
    <source>
        <dbReference type="PROSITE" id="PS50977"/>
    </source>
</evidence>
<dbReference type="KEGG" id="ltr:EVS81_06360"/>
<evidence type="ECO:0000313" key="5">
    <source>
        <dbReference type="EMBL" id="QBE48510.1"/>
    </source>
</evidence>